<dbReference type="EMBL" id="LR796144">
    <property type="protein sequence ID" value="CAB4121288.1"/>
    <property type="molecule type" value="Genomic_DNA"/>
</dbReference>
<reference evidence="1" key="1">
    <citation type="submission" date="2020-04" db="EMBL/GenBank/DDBJ databases">
        <authorList>
            <person name="Chiriac C."/>
            <person name="Salcher M."/>
            <person name="Ghai R."/>
            <person name="Kavagutti S V."/>
        </authorList>
    </citation>
    <scope>NUCLEOTIDE SEQUENCE</scope>
</reference>
<protein>
    <submittedName>
        <fullName evidence="1">Uncharacterized protein</fullName>
    </submittedName>
</protein>
<accession>A0A6J5KH05</accession>
<evidence type="ECO:0000313" key="1">
    <source>
        <dbReference type="EMBL" id="CAB4121288.1"/>
    </source>
</evidence>
<dbReference type="EMBL" id="LR798202">
    <property type="protein sequence ID" value="CAB5170262.1"/>
    <property type="molecule type" value="Genomic_DNA"/>
</dbReference>
<evidence type="ECO:0000313" key="2">
    <source>
        <dbReference type="EMBL" id="CAB5170262.1"/>
    </source>
</evidence>
<name>A0A6J5KH05_9CAUD</name>
<proteinExistence type="predicted"/>
<organism evidence="1">
    <name type="scientific">uncultured Caudovirales phage</name>
    <dbReference type="NCBI Taxonomy" id="2100421"/>
    <lineage>
        <taxon>Viruses</taxon>
        <taxon>Duplodnaviria</taxon>
        <taxon>Heunggongvirae</taxon>
        <taxon>Uroviricota</taxon>
        <taxon>Caudoviricetes</taxon>
        <taxon>Peduoviridae</taxon>
        <taxon>Maltschvirus</taxon>
        <taxon>Maltschvirus maltsch</taxon>
    </lineage>
</organism>
<sequence length="107" mass="11759">MSKPETIMFDDVKYVRADMARTPEGPIKIAVLDRGFVYVGRVDLTSPGFVILRNAMNIRVWGTKKGLGELVNGPTSKTALDVVGTVRIPERALISLIDVVESKWTGI</sequence>
<gene>
    <name evidence="2" type="ORF">UFOVP154_13</name>
    <name evidence="1" type="ORF">UFOVP8_62</name>
</gene>